<dbReference type="InterPro" id="IPR021235">
    <property type="entry name" value="DUF2637"/>
</dbReference>
<feature type="transmembrane region" description="Helical" evidence="2">
    <location>
        <begin position="100"/>
        <end position="120"/>
    </location>
</feature>
<organism evidence="3 4">
    <name type="scientific">Frondihabitans sucicola</name>
    <dbReference type="NCBI Taxonomy" id="1268041"/>
    <lineage>
        <taxon>Bacteria</taxon>
        <taxon>Bacillati</taxon>
        <taxon>Actinomycetota</taxon>
        <taxon>Actinomycetes</taxon>
        <taxon>Micrococcales</taxon>
        <taxon>Microbacteriaceae</taxon>
        <taxon>Frondihabitans</taxon>
    </lineage>
</organism>
<keyword evidence="2" id="KW-1133">Transmembrane helix</keyword>
<dbReference type="Pfam" id="PF10935">
    <property type="entry name" value="DUF2637"/>
    <property type="match status" value="1"/>
</dbReference>
<proteinExistence type="predicted"/>
<evidence type="ECO:0000313" key="3">
    <source>
        <dbReference type="EMBL" id="BDZ52638.1"/>
    </source>
</evidence>
<evidence type="ECO:0000313" key="4">
    <source>
        <dbReference type="Proteomes" id="UP001321486"/>
    </source>
</evidence>
<evidence type="ECO:0000256" key="2">
    <source>
        <dbReference type="SAM" id="Phobius"/>
    </source>
</evidence>
<keyword evidence="3" id="KW-0614">Plasmid</keyword>
<keyword evidence="2" id="KW-0812">Transmembrane</keyword>
<feature type="region of interest" description="Disordered" evidence="1">
    <location>
        <begin position="1"/>
        <end position="24"/>
    </location>
</feature>
<reference evidence="4" key="1">
    <citation type="journal article" date="2019" name="Int. J. Syst. Evol. Microbiol.">
        <title>The Global Catalogue of Microorganisms (GCM) 10K type strain sequencing project: providing services to taxonomists for standard genome sequencing and annotation.</title>
        <authorList>
            <consortium name="The Broad Institute Genomics Platform"/>
            <consortium name="The Broad Institute Genome Sequencing Center for Infectious Disease"/>
            <person name="Wu L."/>
            <person name="Ma J."/>
        </authorList>
    </citation>
    <scope>NUCLEOTIDE SEQUENCE [LARGE SCALE GENOMIC DNA]</scope>
    <source>
        <strain evidence="4">NBRC 108728</strain>
    </source>
</reference>
<evidence type="ECO:0000256" key="1">
    <source>
        <dbReference type="SAM" id="MobiDB-lite"/>
    </source>
</evidence>
<keyword evidence="2" id="KW-0472">Membrane</keyword>
<feature type="transmembrane region" description="Helical" evidence="2">
    <location>
        <begin position="33"/>
        <end position="60"/>
    </location>
</feature>
<name>A0ABM8GVY6_9MICO</name>
<feature type="transmembrane region" description="Helical" evidence="2">
    <location>
        <begin position="66"/>
        <end position="88"/>
    </location>
</feature>
<sequence length="200" mass="20843">MSTTNTAARAAKARPKSGTASRISGNSPAIQRVLIVGVAMLYLLASIVSFQGLLAVAPWLHVSPLFAFAIPGFIDLAIVFYKLSELILKSRGQYKAAKKAVFGTFFFTGVSAIANGLHVYTQGANGPLVELVGGIFIAVIAPWAVYLAASVLTDVVVKPKPVPSGRTAARKAPAKARATRKVSAPVAQEVALPEVTLATA</sequence>
<evidence type="ECO:0008006" key="5">
    <source>
        <dbReference type="Google" id="ProtNLM"/>
    </source>
</evidence>
<protein>
    <recommendedName>
        <fullName evidence="5">DUF2637 domain-containing protein</fullName>
    </recommendedName>
</protein>
<dbReference type="Proteomes" id="UP001321486">
    <property type="component" value="Plasmid pNBRC108728a"/>
</dbReference>
<dbReference type="EMBL" id="AP027733">
    <property type="protein sequence ID" value="BDZ52638.1"/>
    <property type="molecule type" value="Genomic_DNA"/>
</dbReference>
<gene>
    <name evidence="3" type="ORF">GCM10025867_48790</name>
</gene>
<keyword evidence="4" id="KW-1185">Reference proteome</keyword>
<accession>A0ABM8GVY6</accession>
<feature type="transmembrane region" description="Helical" evidence="2">
    <location>
        <begin position="132"/>
        <end position="157"/>
    </location>
</feature>
<geneLocation type="plasmid" evidence="3 4">
    <name>pNBRC108728a</name>
</geneLocation>
<dbReference type="RefSeq" id="WP_286346920.1">
    <property type="nucleotide sequence ID" value="NZ_AP027733.1"/>
</dbReference>